<dbReference type="Gene3D" id="3.30.420.10">
    <property type="entry name" value="Ribonuclease H-like superfamily/Ribonuclease H"/>
    <property type="match status" value="1"/>
</dbReference>
<dbReference type="GO" id="GO:0016787">
    <property type="term" value="F:hydrolase activity"/>
    <property type="evidence" value="ECO:0007669"/>
    <property type="project" value="UniProtKB-KW"/>
</dbReference>
<keyword evidence="3" id="KW-0548">Nucleotidyltransferase</keyword>
<evidence type="ECO:0000256" key="7">
    <source>
        <dbReference type="ARBA" id="ARBA00022918"/>
    </source>
</evidence>
<keyword evidence="2" id="KW-0808">Transferase</keyword>
<keyword evidence="5" id="KW-0255">Endonuclease</keyword>
<keyword evidence="4" id="KW-0540">Nuclease</keyword>
<dbReference type="GO" id="GO:0003964">
    <property type="term" value="F:RNA-directed DNA polymerase activity"/>
    <property type="evidence" value="ECO:0007669"/>
    <property type="project" value="UniProtKB-KW"/>
</dbReference>
<dbReference type="CDD" id="cd01647">
    <property type="entry name" value="RT_LTR"/>
    <property type="match status" value="1"/>
</dbReference>
<dbReference type="FunFam" id="3.30.420.10:FF:000063">
    <property type="entry name" value="Retrovirus-related Pol polyprotein from transposon 297-like Protein"/>
    <property type="match status" value="1"/>
</dbReference>
<dbReference type="GO" id="GO:0015074">
    <property type="term" value="P:DNA integration"/>
    <property type="evidence" value="ECO:0007669"/>
    <property type="project" value="InterPro"/>
</dbReference>
<dbReference type="EMBL" id="GEZM01014356">
    <property type="protein sequence ID" value="JAV92133.1"/>
    <property type="molecule type" value="Transcribed_RNA"/>
</dbReference>
<evidence type="ECO:0000313" key="11">
    <source>
        <dbReference type="EMBL" id="JAV92133.1"/>
    </source>
</evidence>
<evidence type="ECO:0000256" key="3">
    <source>
        <dbReference type="ARBA" id="ARBA00022695"/>
    </source>
</evidence>
<evidence type="ECO:0000256" key="2">
    <source>
        <dbReference type="ARBA" id="ARBA00022679"/>
    </source>
</evidence>
<evidence type="ECO:0000256" key="1">
    <source>
        <dbReference type="ARBA" id="ARBA00012493"/>
    </source>
</evidence>
<dbReference type="PROSITE" id="PS50878">
    <property type="entry name" value="RT_POL"/>
    <property type="match status" value="1"/>
</dbReference>
<dbReference type="InterPro" id="IPR001878">
    <property type="entry name" value="Znf_CCHC"/>
</dbReference>
<dbReference type="InterPro" id="IPR036875">
    <property type="entry name" value="Znf_CCHC_sf"/>
</dbReference>
<dbReference type="Gene3D" id="1.10.340.70">
    <property type="match status" value="1"/>
</dbReference>
<feature type="domain" description="Integrase catalytic" evidence="10">
    <location>
        <begin position="995"/>
        <end position="1158"/>
    </location>
</feature>
<dbReference type="Gene3D" id="4.10.60.10">
    <property type="entry name" value="Zinc finger, CCHC-type"/>
    <property type="match status" value="1"/>
</dbReference>
<dbReference type="SUPFAM" id="SSF50630">
    <property type="entry name" value="Acid proteases"/>
    <property type="match status" value="1"/>
</dbReference>
<dbReference type="Pfam" id="PF00078">
    <property type="entry name" value="RVT_1"/>
    <property type="match status" value="1"/>
</dbReference>
<feature type="compositionally biased region" description="Basic residues" evidence="8">
    <location>
        <begin position="1312"/>
        <end position="1325"/>
    </location>
</feature>
<dbReference type="GO" id="GO:0008270">
    <property type="term" value="F:zinc ion binding"/>
    <property type="evidence" value="ECO:0007669"/>
    <property type="project" value="InterPro"/>
</dbReference>
<feature type="region of interest" description="Disordered" evidence="8">
    <location>
        <begin position="1306"/>
        <end position="1325"/>
    </location>
</feature>
<dbReference type="InterPro" id="IPR021109">
    <property type="entry name" value="Peptidase_aspartic_dom_sf"/>
</dbReference>
<keyword evidence="6" id="KW-0378">Hydrolase</keyword>
<organism evidence="11">
    <name type="scientific">Photinus pyralis</name>
    <name type="common">Common eastern firefly</name>
    <name type="synonym">Lampyris pyralis</name>
    <dbReference type="NCBI Taxonomy" id="7054"/>
    <lineage>
        <taxon>Eukaryota</taxon>
        <taxon>Metazoa</taxon>
        <taxon>Ecdysozoa</taxon>
        <taxon>Arthropoda</taxon>
        <taxon>Hexapoda</taxon>
        <taxon>Insecta</taxon>
        <taxon>Pterygota</taxon>
        <taxon>Neoptera</taxon>
        <taxon>Endopterygota</taxon>
        <taxon>Coleoptera</taxon>
        <taxon>Polyphaga</taxon>
        <taxon>Elateriformia</taxon>
        <taxon>Elateroidea</taxon>
        <taxon>Lampyridae</taxon>
        <taxon>Lampyrinae</taxon>
        <taxon>Photinus</taxon>
    </lineage>
</organism>
<dbReference type="InterPro" id="IPR041373">
    <property type="entry name" value="RT_RNaseH"/>
</dbReference>
<evidence type="ECO:0000256" key="4">
    <source>
        <dbReference type="ARBA" id="ARBA00022722"/>
    </source>
</evidence>
<dbReference type="InterPro" id="IPR043128">
    <property type="entry name" value="Rev_trsase/Diguanyl_cyclase"/>
</dbReference>
<accession>A0A1Y1N2I4</accession>
<dbReference type="InterPro" id="IPR012337">
    <property type="entry name" value="RNaseH-like_sf"/>
</dbReference>
<dbReference type="GO" id="GO:0004519">
    <property type="term" value="F:endonuclease activity"/>
    <property type="evidence" value="ECO:0007669"/>
    <property type="project" value="UniProtKB-KW"/>
</dbReference>
<evidence type="ECO:0000256" key="6">
    <source>
        <dbReference type="ARBA" id="ARBA00022801"/>
    </source>
</evidence>
<dbReference type="GO" id="GO:0042575">
    <property type="term" value="C:DNA polymerase complex"/>
    <property type="evidence" value="ECO:0007669"/>
    <property type="project" value="UniProtKB-ARBA"/>
</dbReference>
<dbReference type="InterPro" id="IPR001584">
    <property type="entry name" value="Integrase_cat-core"/>
</dbReference>
<dbReference type="FunFam" id="3.30.70.270:FF:000026">
    <property type="entry name" value="Transposon Ty3-G Gag-Pol polyprotein"/>
    <property type="match status" value="1"/>
</dbReference>
<dbReference type="InterPro" id="IPR000477">
    <property type="entry name" value="RT_dom"/>
</dbReference>
<name>A0A1Y1N2I4_PHOPY</name>
<dbReference type="GO" id="GO:0003676">
    <property type="term" value="F:nucleic acid binding"/>
    <property type="evidence" value="ECO:0007669"/>
    <property type="project" value="InterPro"/>
</dbReference>
<dbReference type="Gene3D" id="2.40.70.10">
    <property type="entry name" value="Acid Proteases"/>
    <property type="match status" value="1"/>
</dbReference>
<dbReference type="EC" id="2.7.7.49" evidence="1"/>
<protein>
    <recommendedName>
        <fullName evidence="1">RNA-directed DNA polymerase</fullName>
        <ecNumber evidence="1">2.7.7.49</ecNumber>
    </recommendedName>
</protein>
<dbReference type="InterPro" id="IPR043502">
    <property type="entry name" value="DNA/RNA_pol_sf"/>
</dbReference>
<dbReference type="SUPFAM" id="SSF57756">
    <property type="entry name" value="Retrovirus zinc finger-like domains"/>
    <property type="match status" value="1"/>
</dbReference>
<dbReference type="Pfam" id="PF17917">
    <property type="entry name" value="RT_RNaseH"/>
    <property type="match status" value="1"/>
</dbReference>
<dbReference type="SUPFAM" id="SSF53098">
    <property type="entry name" value="Ribonuclease H-like"/>
    <property type="match status" value="1"/>
</dbReference>
<dbReference type="PANTHER" id="PTHR37984:SF5">
    <property type="entry name" value="PROTEIN NYNRIN-LIKE"/>
    <property type="match status" value="1"/>
</dbReference>
<dbReference type="SMART" id="SM00343">
    <property type="entry name" value="ZnF_C2HC"/>
    <property type="match status" value="2"/>
</dbReference>
<dbReference type="Pfam" id="PF00665">
    <property type="entry name" value="rve"/>
    <property type="match status" value="1"/>
</dbReference>
<dbReference type="PANTHER" id="PTHR37984">
    <property type="entry name" value="PROTEIN CBG26694"/>
    <property type="match status" value="1"/>
</dbReference>
<feature type="domain" description="Reverse transcriptase" evidence="9">
    <location>
        <begin position="454"/>
        <end position="632"/>
    </location>
</feature>
<dbReference type="SUPFAM" id="SSF56672">
    <property type="entry name" value="DNA/RNA polymerases"/>
    <property type="match status" value="1"/>
</dbReference>
<dbReference type="FunFam" id="3.10.20.370:FF:000001">
    <property type="entry name" value="Retrovirus-related Pol polyprotein from transposon 17.6-like protein"/>
    <property type="match status" value="1"/>
</dbReference>
<dbReference type="Pfam" id="PF17921">
    <property type="entry name" value="Integrase_H2C2"/>
    <property type="match status" value="1"/>
</dbReference>
<dbReference type="CDD" id="cd09274">
    <property type="entry name" value="RNase_HI_RT_Ty3"/>
    <property type="match status" value="1"/>
</dbReference>
<evidence type="ECO:0000256" key="8">
    <source>
        <dbReference type="SAM" id="MobiDB-lite"/>
    </source>
</evidence>
<dbReference type="InterPro" id="IPR041588">
    <property type="entry name" value="Integrase_H2C2"/>
</dbReference>
<dbReference type="Gene3D" id="3.10.10.10">
    <property type="entry name" value="HIV Type 1 Reverse Transcriptase, subunit A, domain 1"/>
    <property type="match status" value="1"/>
</dbReference>
<keyword evidence="7" id="KW-0695">RNA-directed DNA polymerase</keyword>
<dbReference type="Gene3D" id="3.30.70.270">
    <property type="match status" value="2"/>
</dbReference>
<dbReference type="InterPro" id="IPR036397">
    <property type="entry name" value="RNaseH_sf"/>
</dbReference>
<evidence type="ECO:0000256" key="5">
    <source>
        <dbReference type="ARBA" id="ARBA00022759"/>
    </source>
</evidence>
<evidence type="ECO:0000259" key="9">
    <source>
        <dbReference type="PROSITE" id="PS50878"/>
    </source>
</evidence>
<sequence length="1325" mass="151767">MAVYGTISIFQSSDDFIIFKERLEQYFVANSIKNEKRVAILITSLSTEVYTTLRDLCSPEAPNAKTYEELCKVLTKQYTRHISTFNERLHFYEAAQAATENVSNWFARIKKLSINCNFGQQLESVLIDKFVSGLLKGKILDRLCEEDPTQKGLESIVDIAVKKEASLKLSSSKSEEIYSTRVKGPVPNRDRGGSSTRIEKLKWKPAKQFEENQRKCYACGKNNHDFSKCTYKSYKCKICGKVGHLATVCKSKKQHFMVVDVQNSGSCEQRDDPCLYNIREDTFNTKDFQVTVTINNVDLIMDIDTGSAISALSLDTYRRYFVELPLSKCSLVLQAYNGSSIKPLGVIEVDFKISNVKRKGKLYIIDKGGPPLLGRDLLTDFKFQIKQLNSIAVTNLNSLLSSFSDLFKDELGLYAFSKIKLNLVPGAIPKFMKPRVLPVAYKEKVELELDRLEKNNVISLIQNSEWGTPLVPIFKKDGSLRLCADYKLTLNKFLEDVKYPLPRIEELFNKLSNGKKFTKLDLSHAYNQLELDESTQCLLSWSTHKGIYKIHRLPFGTKPACAIFQQIIEKTLQGCLGCVVFLDDIVVTGGDDRQHLENLKVVFQRLLDAGFRLRRSKCKFFQDEIKYLGYVINREGLRKDSTKVKAILECPIPENVTQVKSFVGMLNYYCKFIPNVATLLQPLYELLHKDAVFVWSKACNNAFKKTKEIIVSDDVLVHFDATLPIKLACDASSYGIGGVLSHIFPDRTERPICFTSRTLSAAEKNYSMLDKESLAIYYCVKKFSHYLIGNKFTLYTDHKPLTYLFGDKRGVPQMAASRVQRWAVYLNDFHFEIKYVKGTDNFSADCMSRLPLQCNEYSHDEETQYSHLNFIIENGTLPITAEDIKIETQEDPEFKLLYDYVSHGWPNHVKGFPYFNRRSELTMEKGIVMLGHRVVIPAKFRKQLLDELHISHAGVVKMKSKARSYFWWHSIDSDIEKIIYNCHYCNIERANPRKAAVIPYAQTENVFDRIHVDFFGPIQSKMFLIMVDSYSRWPEVFILSGTNASITIDVLRTVFARFGIPKQIVSDNGPQFVSDIFQDFCKRNGIKHSRIAPYHPASNGAAENAVKSVKRGIKKSLNDKRNSNISLNTIVARYLLEYRTTPHCATGETPSYRMFGRQIPTRFDALKPSLAKQKFIDSAITEGREEIFKEGDRVYVRDYRANETKWVKSTIVEVKGSRTYLCKVDNTDLIWKRHLDQMYKNREKVDDSLNKKDEVQNVDSSPTEAIRDNHYNVTQLCRPRITDDINVRDVINVSDVLNVNEVNVSNPVGSSRPKRAVRKPNKLDL</sequence>
<dbReference type="PROSITE" id="PS50994">
    <property type="entry name" value="INTEGRASE"/>
    <property type="match status" value="1"/>
</dbReference>
<dbReference type="InterPro" id="IPR050951">
    <property type="entry name" value="Retrovirus_Pol_polyprotein"/>
</dbReference>
<proteinExistence type="predicted"/>
<reference evidence="11" key="1">
    <citation type="journal article" date="2016" name="Sci. Rep.">
        <title>Molecular characterization of firefly nuptial gifts: a multi-omics approach sheds light on postcopulatory sexual selection.</title>
        <authorList>
            <person name="Al-Wathiqui N."/>
            <person name="Fallon T.R."/>
            <person name="South A."/>
            <person name="Weng J.K."/>
            <person name="Lewis S.M."/>
        </authorList>
    </citation>
    <scope>NUCLEOTIDE SEQUENCE</scope>
</reference>
<dbReference type="FunFam" id="1.10.340.70:FF:000003">
    <property type="entry name" value="Protein CBG25708"/>
    <property type="match status" value="1"/>
</dbReference>
<evidence type="ECO:0000259" key="10">
    <source>
        <dbReference type="PROSITE" id="PS50994"/>
    </source>
</evidence>